<dbReference type="Proteomes" id="UP000018922">
    <property type="component" value="Chromosome I"/>
</dbReference>
<protein>
    <submittedName>
        <fullName evidence="5">DNA transformation compentancy</fullName>
    </submittedName>
</protein>
<dbReference type="AlphaFoldDB" id="V6F191"/>
<name>V6F191_MAGGM</name>
<sequence>MIVIAVGALALLGLAVMPAEAQTPFGGKGQPVPATPPAKAQPAPAPPQSTVPAQQQPVARVPMSPDMKQQAEFQAEGVFPEMNRPGAGGQVQDAWSDAEPRQGVYVQRLCEDCVYKVRTREFMTTTVILPEDAVITSADPGDAIGFSVKIKATNKLAIRPASWGQDTNVNVYTKSGAVYPLYVRSETVNSMNVPDLVVKIVGREKPAAIEAPAPVVDDTEKKEPAKPGASALQQGAVPKKDFVRHVPVDPAKFHGWGDYKLSGDEELKPETIWRDDFFTYVRYGAKWNGMELSSGFVTVDGIDELVNSRVEGSVFIIESTAPLITLKNGKRFLCIQYTAGAKA</sequence>
<evidence type="ECO:0000256" key="1">
    <source>
        <dbReference type="ARBA" id="ARBA00006135"/>
    </source>
</evidence>
<dbReference type="eggNOG" id="COG3504">
    <property type="taxonomic scope" value="Bacteria"/>
</dbReference>
<proteinExistence type="inferred from homology"/>
<accession>V6F191</accession>
<reference evidence="5 6" key="1">
    <citation type="journal article" date="2014" name="Genome Announc.">
        <title>Complete genome sequence of Magnetospirillum gryphiswaldense MSR-1.</title>
        <authorList>
            <person name="Wang X."/>
            <person name="Wang Q."/>
            <person name="Zhang W."/>
            <person name="Wang Y."/>
            <person name="Li L."/>
            <person name="Wen T."/>
            <person name="Zhang T."/>
            <person name="Zhang Y."/>
            <person name="Xu J."/>
            <person name="Hu J."/>
            <person name="Li S."/>
            <person name="Liu L."/>
            <person name="Liu J."/>
            <person name="Jiang W."/>
            <person name="Tian J."/>
            <person name="Li Y."/>
            <person name="Schuler D."/>
            <person name="Wang L."/>
            <person name="Li J."/>
        </authorList>
    </citation>
    <scope>NUCLEOTIDE SEQUENCE [LARGE SCALE GENOMIC DNA]</scope>
    <source>
        <strain evidence="6">DSM 6361 / JCM 21280 / NBRC 15271 / MSR-1</strain>
    </source>
</reference>
<evidence type="ECO:0000313" key="5">
    <source>
        <dbReference type="EMBL" id="CDK99162.1"/>
    </source>
</evidence>
<dbReference type="InterPro" id="IPR038161">
    <property type="entry name" value="VirB9/CagX/TrbG_C_sf"/>
</dbReference>
<keyword evidence="2 4" id="KW-0732">Signal</keyword>
<dbReference type="EMBL" id="HG794546">
    <property type="protein sequence ID" value="CDK99162.1"/>
    <property type="molecule type" value="Genomic_DNA"/>
</dbReference>
<feature type="chain" id="PRO_5004745077" evidence="4">
    <location>
        <begin position="22"/>
        <end position="343"/>
    </location>
</feature>
<gene>
    <name evidence="5" type="ordered locus">MGMSRv2__1947</name>
</gene>
<dbReference type="Pfam" id="PF03524">
    <property type="entry name" value="CagX"/>
    <property type="match status" value="1"/>
</dbReference>
<feature type="compositionally biased region" description="Low complexity" evidence="3">
    <location>
        <begin position="50"/>
        <end position="59"/>
    </location>
</feature>
<dbReference type="InterPro" id="IPR010258">
    <property type="entry name" value="Conjugal_tfr_TrbG/VirB9/CagX"/>
</dbReference>
<evidence type="ECO:0000256" key="4">
    <source>
        <dbReference type="SAM" id="SignalP"/>
    </source>
</evidence>
<feature type="region of interest" description="Disordered" evidence="3">
    <location>
        <begin position="24"/>
        <end position="63"/>
    </location>
</feature>
<keyword evidence="6" id="KW-1185">Reference proteome</keyword>
<dbReference type="KEGG" id="mgy:MGMSRv2__1947"/>
<dbReference type="HOGENOM" id="CLU_069112_0_0_5"/>
<evidence type="ECO:0000313" key="6">
    <source>
        <dbReference type="Proteomes" id="UP000018922"/>
    </source>
</evidence>
<organism evidence="5 6">
    <name type="scientific">Magnetospirillum gryphiswaldense (strain DSM 6361 / JCM 21280 / NBRC 15271 / MSR-1)</name>
    <dbReference type="NCBI Taxonomy" id="431944"/>
    <lineage>
        <taxon>Bacteria</taxon>
        <taxon>Pseudomonadati</taxon>
        <taxon>Pseudomonadota</taxon>
        <taxon>Alphaproteobacteria</taxon>
        <taxon>Rhodospirillales</taxon>
        <taxon>Rhodospirillaceae</taxon>
        <taxon>Magnetospirillum</taxon>
    </lineage>
</organism>
<dbReference type="InterPro" id="IPR033645">
    <property type="entry name" value="VirB9/CagX/TrbG_C"/>
</dbReference>
<dbReference type="CDD" id="cd06911">
    <property type="entry name" value="VirB9_CagX_TrbG"/>
    <property type="match status" value="1"/>
</dbReference>
<evidence type="ECO:0000256" key="2">
    <source>
        <dbReference type="ARBA" id="ARBA00022729"/>
    </source>
</evidence>
<evidence type="ECO:0000256" key="3">
    <source>
        <dbReference type="SAM" id="MobiDB-lite"/>
    </source>
</evidence>
<dbReference type="STRING" id="1430440.MGMSRv2__1947"/>
<dbReference type="Gene3D" id="2.60.40.2500">
    <property type="match status" value="1"/>
</dbReference>
<feature type="signal peptide" evidence="4">
    <location>
        <begin position="1"/>
        <end position="21"/>
    </location>
</feature>
<comment type="similarity">
    <text evidence="1">Belongs to the TrbG/VirB9 family.</text>
</comment>